<evidence type="ECO:0000313" key="1">
    <source>
        <dbReference type="EMBL" id="MCW1925431.1"/>
    </source>
</evidence>
<reference evidence="1 2" key="1">
    <citation type="submission" date="2022-10" db="EMBL/GenBank/DDBJ databases">
        <title>Luteolibacter arcticus strain CCTCC AB 2014275, whole genome shotgun sequencing project.</title>
        <authorList>
            <person name="Zhao G."/>
            <person name="Shen L."/>
        </authorList>
    </citation>
    <scope>NUCLEOTIDE SEQUENCE [LARGE SCALE GENOMIC DNA]</scope>
    <source>
        <strain evidence="1 2">CCTCC AB 2014275</strain>
    </source>
</reference>
<comment type="caution">
    <text evidence="1">The sequence shown here is derived from an EMBL/GenBank/DDBJ whole genome shotgun (WGS) entry which is preliminary data.</text>
</comment>
<evidence type="ECO:0008006" key="3">
    <source>
        <dbReference type="Google" id="ProtNLM"/>
    </source>
</evidence>
<keyword evidence="2" id="KW-1185">Reference proteome</keyword>
<sequence>MLANHSPTTAQGYAMPDWEAIWDEVEAEHPPEAWHEVWCEIAREWMATVRDRLGGNYAIRESKNFLLVSTASEQKAVEVLQFLERIHARIQQTIPALLPEALYGQCPVLAFTDENDFYDYVSGYFDDDGEFGAMGGVYLNRGYGHFALPSPQLDHYAAVMSHELCHSFLSHLPLPLWLDEAITQGVEHSITGALPYVLDREIIRRHRDYWDEKLLQSFWTGDSFGFPDDGQELSYHLARFILHSLHQGGTTPREEMDRFFLTATYEDAGQSAAQEVFGISLGECLVPLLGEGNWDPVSPPEAVEFPGSS</sequence>
<proteinExistence type="predicted"/>
<name>A0ABT3GPI3_9BACT</name>
<organism evidence="1 2">
    <name type="scientific">Luteolibacter arcticus</name>
    <dbReference type="NCBI Taxonomy" id="1581411"/>
    <lineage>
        <taxon>Bacteria</taxon>
        <taxon>Pseudomonadati</taxon>
        <taxon>Verrucomicrobiota</taxon>
        <taxon>Verrucomicrobiia</taxon>
        <taxon>Verrucomicrobiales</taxon>
        <taxon>Verrucomicrobiaceae</taxon>
        <taxon>Luteolibacter</taxon>
    </lineage>
</organism>
<dbReference type="Proteomes" id="UP001320876">
    <property type="component" value="Unassembled WGS sequence"/>
</dbReference>
<dbReference type="RefSeq" id="WP_264489539.1">
    <property type="nucleotide sequence ID" value="NZ_JAPDDT010000014.1"/>
</dbReference>
<protein>
    <recommendedName>
        <fullName evidence="3">DUF1570 domain-containing protein</fullName>
    </recommendedName>
</protein>
<accession>A0ABT3GPI3</accession>
<dbReference type="EMBL" id="JAPDDT010000014">
    <property type="protein sequence ID" value="MCW1925431.1"/>
    <property type="molecule type" value="Genomic_DNA"/>
</dbReference>
<evidence type="ECO:0000313" key="2">
    <source>
        <dbReference type="Proteomes" id="UP001320876"/>
    </source>
</evidence>
<gene>
    <name evidence="1" type="ORF">OKA05_22915</name>
</gene>